<sequence length="168" mass="18380">MTRLATCAVCLLLAFMPAGNGAVAQTASVNVTSMEKNNAGTVPCTDSVSETVGCAKLPLSPDAIVRLSKIEVYPGYMDEYVRYATEVGEISLRTEPGVIAMYAVAEKENPCKITILEIYSSREAYDKHIASEHFRRYKTGTLKMVKSLILSDQTPLNPASKICNFIYK</sequence>
<evidence type="ECO:0000313" key="4">
    <source>
        <dbReference type="Proteomes" id="UP000823636"/>
    </source>
</evidence>
<reference evidence="3" key="2">
    <citation type="journal article" date="2021" name="PeerJ">
        <title>Extensive microbial diversity within the chicken gut microbiome revealed by metagenomics and culture.</title>
        <authorList>
            <person name="Gilroy R."/>
            <person name="Ravi A."/>
            <person name="Getino M."/>
            <person name="Pursley I."/>
            <person name="Horton D.L."/>
            <person name="Alikhan N.F."/>
            <person name="Baker D."/>
            <person name="Gharbi K."/>
            <person name="Hall N."/>
            <person name="Watson M."/>
            <person name="Adriaenssens E.M."/>
            <person name="Foster-Nyarko E."/>
            <person name="Jarju S."/>
            <person name="Secka A."/>
            <person name="Antonio M."/>
            <person name="Oren A."/>
            <person name="Chaudhuri R.R."/>
            <person name="La Ragione R."/>
            <person name="Hildebrand F."/>
            <person name="Pallen M.J."/>
        </authorList>
    </citation>
    <scope>NUCLEOTIDE SEQUENCE</scope>
    <source>
        <strain evidence="3">G3-4614</strain>
    </source>
</reference>
<keyword evidence="3" id="KW-0560">Oxidoreductase</keyword>
<dbReference type="PANTHER" id="PTHR33336">
    <property type="entry name" value="QUINOL MONOOXYGENASE YGIN-RELATED"/>
    <property type="match status" value="1"/>
</dbReference>
<dbReference type="EMBL" id="JADIMW010000008">
    <property type="protein sequence ID" value="MBO8437454.1"/>
    <property type="molecule type" value="Genomic_DNA"/>
</dbReference>
<dbReference type="Gene3D" id="3.30.70.100">
    <property type="match status" value="1"/>
</dbReference>
<dbReference type="Pfam" id="PF03992">
    <property type="entry name" value="ABM"/>
    <property type="match status" value="1"/>
</dbReference>
<keyword evidence="1" id="KW-0732">Signal</keyword>
<dbReference type="InterPro" id="IPR011008">
    <property type="entry name" value="Dimeric_a/b-barrel"/>
</dbReference>
<keyword evidence="3" id="KW-0503">Monooxygenase</keyword>
<organism evidence="3 4">
    <name type="scientific">Candidatus Caccoplasma merdipullorum</name>
    <dbReference type="NCBI Taxonomy" id="2840718"/>
    <lineage>
        <taxon>Bacteria</taxon>
        <taxon>Pseudomonadati</taxon>
        <taxon>Bacteroidota</taxon>
        <taxon>Bacteroidia</taxon>
        <taxon>Bacteroidales</taxon>
        <taxon>Bacteroidaceae</taxon>
        <taxon>Bacteroidaceae incertae sedis</taxon>
        <taxon>Candidatus Caccoplasma</taxon>
    </lineage>
</organism>
<proteinExistence type="predicted"/>
<feature type="domain" description="ABM" evidence="2">
    <location>
        <begin position="64"/>
        <end position="157"/>
    </location>
</feature>
<accession>A0A9D9E0Q1</accession>
<protein>
    <submittedName>
        <fullName evidence="3">Antibiotic biosynthesis monooxygenase</fullName>
    </submittedName>
</protein>
<gene>
    <name evidence="3" type="ORF">IAC54_00955</name>
</gene>
<dbReference type="GO" id="GO:0004497">
    <property type="term" value="F:monooxygenase activity"/>
    <property type="evidence" value="ECO:0007669"/>
    <property type="project" value="UniProtKB-KW"/>
</dbReference>
<evidence type="ECO:0000259" key="2">
    <source>
        <dbReference type="PROSITE" id="PS51725"/>
    </source>
</evidence>
<dbReference type="Proteomes" id="UP000823636">
    <property type="component" value="Unassembled WGS sequence"/>
</dbReference>
<feature type="chain" id="PRO_5039435137" evidence="1">
    <location>
        <begin position="25"/>
        <end position="168"/>
    </location>
</feature>
<dbReference type="SUPFAM" id="SSF54909">
    <property type="entry name" value="Dimeric alpha+beta barrel"/>
    <property type="match status" value="1"/>
</dbReference>
<dbReference type="AlphaFoldDB" id="A0A9D9E0Q1"/>
<dbReference type="PROSITE" id="PS51725">
    <property type="entry name" value="ABM"/>
    <property type="match status" value="1"/>
</dbReference>
<comment type="caution">
    <text evidence="3">The sequence shown here is derived from an EMBL/GenBank/DDBJ whole genome shotgun (WGS) entry which is preliminary data.</text>
</comment>
<dbReference type="PANTHER" id="PTHR33336:SF3">
    <property type="entry name" value="ABM DOMAIN-CONTAINING PROTEIN"/>
    <property type="match status" value="1"/>
</dbReference>
<evidence type="ECO:0000313" key="3">
    <source>
        <dbReference type="EMBL" id="MBO8437454.1"/>
    </source>
</evidence>
<dbReference type="InterPro" id="IPR007138">
    <property type="entry name" value="ABM_dom"/>
</dbReference>
<feature type="signal peptide" evidence="1">
    <location>
        <begin position="1"/>
        <end position="24"/>
    </location>
</feature>
<evidence type="ECO:0000256" key="1">
    <source>
        <dbReference type="SAM" id="SignalP"/>
    </source>
</evidence>
<reference evidence="3" key="1">
    <citation type="submission" date="2020-10" db="EMBL/GenBank/DDBJ databases">
        <authorList>
            <person name="Gilroy R."/>
        </authorList>
    </citation>
    <scope>NUCLEOTIDE SEQUENCE</scope>
    <source>
        <strain evidence="3">G3-4614</strain>
    </source>
</reference>
<name>A0A9D9E0Q1_9BACT</name>
<dbReference type="InterPro" id="IPR050744">
    <property type="entry name" value="AI-2_Isomerase_LsrG"/>
</dbReference>